<dbReference type="EMBL" id="BARS01033881">
    <property type="protein sequence ID" value="GAG16068.1"/>
    <property type="molecule type" value="Genomic_DNA"/>
</dbReference>
<evidence type="ECO:0000313" key="2">
    <source>
        <dbReference type="EMBL" id="GAG16068.1"/>
    </source>
</evidence>
<name>X0VUF0_9ZZZZ</name>
<feature type="region of interest" description="Disordered" evidence="1">
    <location>
        <begin position="27"/>
        <end position="59"/>
    </location>
</feature>
<proteinExistence type="predicted"/>
<dbReference type="AlphaFoldDB" id="X0VUF0"/>
<reference evidence="2" key="1">
    <citation type="journal article" date="2014" name="Front. Microbiol.">
        <title>High frequency of phylogenetically diverse reductive dehalogenase-homologous genes in deep subseafloor sedimentary metagenomes.</title>
        <authorList>
            <person name="Kawai M."/>
            <person name="Futagami T."/>
            <person name="Toyoda A."/>
            <person name="Takaki Y."/>
            <person name="Nishi S."/>
            <person name="Hori S."/>
            <person name="Arai W."/>
            <person name="Tsubouchi T."/>
            <person name="Morono Y."/>
            <person name="Uchiyama I."/>
            <person name="Ito T."/>
            <person name="Fujiyama A."/>
            <person name="Inagaki F."/>
            <person name="Takami H."/>
        </authorList>
    </citation>
    <scope>NUCLEOTIDE SEQUENCE</scope>
    <source>
        <strain evidence="2">Expedition CK06-06</strain>
    </source>
</reference>
<protein>
    <submittedName>
        <fullName evidence="2">Uncharacterized protein</fullName>
    </submittedName>
</protein>
<accession>X0VUF0</accession>
<sequence>LQVPVLSQHFTGQRRGAVDAIMRYIRPGPLAMPPDQGARKNKDQRDKRLDRKNSEAVPRKQPAYLRLMKMPQSFGRFPTAFRGGTSSR</sequence>
<gene>
    <name evidence="2" type="ORF">S01H1_52422</name>
</gene>
<feature type="non-terminal residue" evidence="2">
    <location>
        <position position="1"/>
    </location>
</feature>
<organism evidence="2">
    <name type="scientific">marine sediment metagenome</name>
    <dbReference type="NCBI Taxonomy" id="412755"/>
    <lineage>
        <taxon>unclassified sequences</taxon>
        <taxon>metagenomes</taxon>
        <taxon>ecological metagenomes</taxon>
    </lineage>
</organism>
<comment type="caution">
    <text evidence="2">The sequence shown here is derived from an EMBL/GenBank/DDBJ whole genome shotgun (WGS) entry which is preliminary data.</text>
</comment>
<feature type="compositionally biased region" description="Basic and acidic residues" evidence="1">
    <location>
        <begin position="37"/>
        <end position="58"/>
    </location>
</feature>
<evidence type="ECO:0000256" key="1">
    <source>
        <dbReference type="SAM" id="MobiDB-lite"/>
    </source>
</evidence>